<dbReference type="CDD" id="cd21998">
    <property type="entry name" value="HMG-box_UBF1_rpt1-like"/>
    <property type="match status" value="1"/>
</dbReference>
<feature type="DNA-binding region" description="HMG box" evidence="8">
    <location>
        <begin position="112"/>
        <end position="180"/>
    </location>
</feature>
<evidence type="ECO:0000256" key="7">
    <source>
        <dbReference type="ARBA" id="ARBA00023242"/>
    </source>
</evidence>
<feature type="DNA-binding region" description="HMG box" evidence="8">
    <location>
        <begin position="531"/>
        <end position="597"/>
    </location>
</feature>
<dbReference type="Proteomes" id="UP001652627">
    <property type="component" value="Chromosome 28"/>
</dbReference>
<organism evidence="11 12">
    <name type="scientific">Apteryx mantelli</name>
    <name type="common">North Island brown kiwi</name>
    <dbReference type="NCBI Taxonomy" id="2696672"/>
    <lineage>
        <taxon>Eukaryota</taxon>
        <taxon>Metazoa</taxon>
        <taxon>Chordata</taxon>
        <taxon>Craniata</taxon>
        <taxon>Vertebrata</taxon>
        <taxon>Euteleostomi</taxon>
        <taxon>Archelosauria</taxon>
        <taxon>Archosauria</taxon>
        <taxon>Dinosauria</taxon>
        <taxon>Saurischia</taxon>
        <taxon>Theropoda</taxon>
        <taxon>Coelurosauria</taxon>
        <taxon>Aves</taxon>
        <taxon>Palaeognathae</taxon>
        <taxon>Apterygiformes</taxon>
        <taxon>Apterygidae</taxon>
        <taxon>Apteryx</taxon>
    </lineage>
</organism>
<accession>A0ABM4FT43</accession>
<feature type="DNA-binding region" description="HMG box" evidence="8">
    <location>
        <begin position="445"/>
        <end position="512"/>
    </location>
</feature>
<feature type="domain" description="HMG box" evidence="10">
    <location>
        <begin position="261"/>
        <end position="325"/>
    </location>
</feature>
<keyword evidence="2" id="KW-0677">Repeat</keyword>
<name>A0ABM4FT43_9AVES</name>
<dbReference type="PROSITE" id="PS50118">
    <property type="entry name" value="HMG_BOX_2"/>
    <property type="match status" value="5"/>
</dbReference>
<comment type="subcellular location">
    <subcellularLocation>
        <location evidence="1">Nucleus</location>
    </subcellularLocation>
</comment>
<feature type="region of interest" description="Disordered" evidence="9">
    <location>
        <begin position="338"/>
        <end position="397"/>
    </location>
</feature>
<dbReference type="CDD" id="cd22002">
    <property type="entry name" value="HMG-box_UBF1_rpt5"/>
    <property type="match status" value="1"/>
</dbReference>
<feature type="domain" description="HMG box" evidence="10">
    <location>
        <begin position="531"/>
        <end position="597"/>
    </location>
</feature>
<keyword evidence="6" id="KW-0804">Transcription</keyword>
<dbReference type="CDD" id="cd22003">
    <property type="entry name" value="HMG-box_UBF1_rpt6-like"/>
    <property type="match status" value="1"/>
</dbReference>
<dbReference type="CDD" id="cd22001">
    <property type="entry name" value="HMG-box_UBF1_rpt4"/>
    <property type="match status" value="1"/>
</dbReference>
<evidence type="ECO:0000313" key="11">
    <source>
        <dbReference type="Proteomes" id="UP001652627"/>
    </source>
</evidence>
<evidence type="ECO:0000256" key="6">
    <source>
        <dbReference type="ARBA" id="ARBA00023163"/>
    </source>
</evidence>
<keyword evidence="3" id="KW-0805">Transcription regulation</keyword>
<keyword evidence="5" id="KW-0010">Activator</keyword>
<evidence type="ECO:0000256" key="3">
    <source>
        <dbReference type="ARBA" id="ARBA00023015"/>
    </source>
</evidence>
<proteinExistence type="predicted"/>
<evidence type="ECO:0000256" key="1">
    <source>
        <dbReference type="ARBA" id="ARBA00004123"/>
    </source>
</evidence>
<evidence type="ECO:0000256" key="9">
    <source>
        <dbReference type="SAM" id="MobiDB-lite"/>
    </source>
</evidence>
<feature type="compositionally biased region" description="Polar residues" evidence="9">
    <location>
        <begin position="348"/>
        <end position="365"/>
    </location>
</feature>
<dbReference type="SMART" id="SM00398">
    <property type="entry name" value="HMG"/>
    <property type="match status" value="5"/>
</dbReference>
<feature type="region of interest" description="Disordered" evidence="9">
    <location>
        <begin position="603"/>
        <end position="700"/>
    </location>
</feature>
<dbReference type="PANTHER" id="PTHR46318">
    <property type="entry name" value="UPSTREAM BINDING TRANSCRIPTION FACTOR"/>
    <property type="match status" value="1"/>
</dbReference>
<dbReference type="Pfam" id="PF14887">
    <property type="entry name" value="HMG_box_5"/>
    <property type="match status" value="1"/>
</dbReference>
<feature type="domain" description="HMG box" evidence="10">
    <location>
        <begin position="370"/>
        <end position="438"/>
    </location>
</feature>
<gene>
    <name evidence="12" type="primary">UBTF</name>
</gene>
<protein>
    <submittedName>
        <fullName evidence="12">Nucleolar transcription factor 1 isoform X4</fullName>
    </submittedName>
</protein>
<dbReference type="InterPro" id="IPR029215">
    <property type="entry name" value="HMG_box_5"/>
</dbReference>
<evidence type="ECO:0000256" key="4">
    <source>
        <dbReference type="ARBA" id="ARBA00023125"/>
    </source>
</evidence>
<sequence length="763" mass="88784">MNGEAECPTDLEMTAPKNQDRWSQEDMLTLLECMKNNLPSNDGSKFKTTESHLDWEKVAFKDFSGEMCKMKWMEISNEVRKFRTLTELIMDAEEHVKNPYKGKKLKKHPDFPKKPLTPYFRFFMEKRAKYAKLHPEMSNLDLTKILSKKYKELPEKKKMKYIQDFQREKQEFERNLARFREDHPDLIQNAKKSDVPEKPKTPQQLWYNHEKKIYLKVRPDEIMRDYIQKHPELNLSEEGITRSTLTKAERQLKDKFDGRPTKPPPNSYSLYCAELMANMKDVPSTERMVLCSQQWKLLSQKEKDAYHKKCDQKKKDYEIELLRFLESLPEEEQQRVLGEEKMLGSNRKGATSPASKKSSPETGKASSEKPKRPISAMFIFSEEKRKQLQEERPELSESELTRLLARMWNDLSEKKKAKYKAREAAMKAQSEKKHGSDKEERGKLPESPKTAEEIWQQSVIGDYLARFKNDRGKALKAMEATWNNMEKKEKLMWIKKAAEDQKRYERELSEMRAPPCSTNSAKKMKFQGEPKKPPMNGYQKFSQELLSNGELNHLPLKERMVEIGSRWQRISQGQKDHYKKLAEEQQKQYKVHLDIWLKSLSPQERAAYKEHTSNKRKSIGKIRGPNPKMKPTMQSKSESEDDDEEEEEEDDDDEDDDDDDDNGDSSEEAGDSSESSSEEESEDGDECQCRVSHQSQSFAPVQLKSEFAGWRWGQKPCPCLVLAAGQNDEDEDEDDEDDEDDNDSEGSSSSSSSSGDSSDSDSN</sequence>
<evidence type="ECO:0000256" key="5">
    <source>
        <dbReference type="ARBA" id="ARBA00023159"/>
    </source>
</evidence>
<dbReference type="Gene3D" id="1.10.30.10">
    <property type="entry name" value="High mobility group box domain"/>
    <property type="match status" value="6"/>
</dbReference>
<feature type="region of interest" description="Disordered" evidence="9">
    <location>
        <begin position="721"/>
        <end position="763"/>
    </location>
</feature>
<dbReference type="Pfam" id="PF09011">
    <property type="entry name" value="HMG_box_2"/>
    <property type="match status" value="1"/>
</dbReference>
<evidence type="ECO:0000259" key="10">
    <source>
        <dbReference type="PROSITE" id="PS50118"/>
    </source>
</evidence>
<feature type="compositionally biased region" description="Basic and acidic residues" evidence="9">
    <location>
        <begin position="420"/>
        <end position="452"/>
    </location>
</feature>
<feature type="compositionally biased region" description="Low complexity" evidence="9">
    <location>
        <begin position="745"/>
        <end position="757"/>
    </location>
</feature>
<feature type="DNA-binding region" description="HMG box" evidence="8">
    <location>
        <begin position="370"/>
        <end position="438"/>
    </location>
</feature>
<dbReference type="InterPro" id="IPR009071">
    <property type="entry name" value="HMG_box_dom"/>
</dbReference>
<evidence type="ECO:0000313" key="12">
    <source>
        <dbReference type="RefSeq" id="XP_067168112.1"/>
    </source>
</evidence>
<dbReference type="GeneID" id="106485034"/>
<dbReference type="CDD" id="cd22000">
    <property type="entry name" value="HMG-box_UBF1_rpt3"/>
    <property type="match status" value="1"/>
</dbReference>
<feature type="domain" description="HMG box" evidence="10">
    <location>
        <begin position="445"/>
        <end position="512"/>
    </location>
</feature>
<evidence type="ECO:0000256" key="2">
    <source>
        <dbReference type="ARBA" id="ARBA00022737"/>
    </source>
</evidence>
<keyword evidence="4 8" id="KW-0238">DNA-binding</keyword>
<dbReference type="InterPro" id="IPR036910">
    <property type="entry name" value="HMG_box_dom_sf"/>
</dbReference>
<dbReference type="InterPro" id="IPR051762">
    <property type="entry name" value="UBF1"/>
</dbReference>
<dbReference type="SUPFAM" id="SSF47095">
    <property type="entry name" value="HMG-box"/>
    <property type="match status" value="5"/>
</dbReference>
<reference evidence="12" key="1">
    <citation type="submission" date="2025-08" db="UniProtKB">
        <authorList>
            <consortium name="RefSeq"/>
        </authorList>
    </citation>
    <scope>IDENTIFICATION</scope>
    <source>
        <tissue evidence="12">Blood</tissue>
    </source>
</reference>
<keyword evidence="7 8" id="KW-0539">Nucleus</keyword>
<keyword evidence="11" id="KW-1185">Reference proteome</keyword>
<dbReference type="Pfam" id="PF00505">
    <property type="entry name" value="HMG_box"/>
    <property type="match status" value="2"/>
</dbReference>
<feature type="region of interest" description="Disordered" evidence="9">
    <location>
        <begin position="505"/>
        <end position="539"/>
    </location>
</feature>
<dbReference type="PANTHER" id="PTHR46318:SF3">
    <property type="entry name" value="UPSTREAM BINDING TRANSCRIPTION FACTOR"/>
    <property type="match status" value="1"/>
</dbReference>
<feature type="compositionally biased region" description="Acidic residues" evidence="9">
    <location>
        <begin position="639"/>
        <end position="686"/>
    </location>
</feature>
<dbReference type="RefSeq" id="XP_067168112.1">
    <property type="nucleotide sequence ID" value="XM_067312011.1"/>
</dbReference>
<feature type="compositionally biased region" description="Basic and acidic residues" evidence="9">
    <location>
        <begin position="381"/>
        <end position="395"/>
    </location>
</feature>
<feature type="region of interest" description="Disordered" evidence="9">
    <location>
        <begin position="415"/>
        <end position="452"/>
    </location>
</feature>
<evidence type="ECO:0000256" key="8">
    <source>
        <dbReference type="PROSITE-ProRule" id="PRU00267"/>
    </source>
</evidence>
<feature type="domain" description="HMG box" evidence="10">
    <location>
        <begin position="112"/>
        <end position="180"/>
    </location>
</feature>
<feature type="DNA-binding region" description="HMG box" evidence="8">
    <location>
        <begin position="261"/>
        <end position="325"/>
    </location>
</feature>
<feature type="compositionally biased region" description="Acidic residues" evidence="9">
    <location>
        <begin position="727"/>
        <end position="744"/>
    </location>
</feature>